<keyword evidence="2" id="KW-1185">Reference proteome</keyword>
<dbReference type="SUPFAM" id="SSF46689">
    <property type="entry name" value="Homeodomain-like"/>
    <property type="match status" value="1"/>
</dbReference>
<dbReference type="EMBL" id="JAEPRD010000219">
    <property type="protein sequence ID" value="KAG2193732.1"/>
    <property type="molecule type" value="Genomic_DNA"/>
</dbReference>
<accession>A0A8H7UTP8</accession>
<protein>
    <recommendedName>
        <fullName evidence="3">Transposase</fullName>
    </recommendedName>
</protein>
<organism evidence="1 2">
    <name type="scientific">Mucor saturninus</name>
    <dbReference type="NCBI Taxonomy" id="64648"/>
    <lineage>
        <taxon>Eukaryota</taxon>
        <taxon>Fungi</taxon>
        <taxon>Fungi incertae sedis</taxon>
        <taxon>Mucoromycota</taxon>
        <taxon>Mucoromycotina</taxon>
        <taxon>Mucoromycetes</taxon>
        <taxon>Mucorales</taxon>
        <taxon>Mucorineae</taxon>
        <taxon>Mucoraceae</taxon>
        <taxon>Mucor</taxon>
    </lineage>
</organism>
<name>A0A8H7UTP8_9FUNG</name>
<dbReference type="Proteomes" id="UP000603453">
    <property type="component" value="Unassembled WGS sequence"/>
</dbReference>
<evidence type="ECO:0000313" key="2">
    <source>
        <dbReference type="Proteomes" id="UP000603453"/>
    </source>
</evidence>
<reference evidence="1" key="1">
    <citation type="submission" date="2020-12" db="EMBL/GenBank/DDBJ databases">
        <title>Metabolic potential, ecology and presence of endohyphal bacteria is reflected in genomic diversity of Mucoromycotina.</title>
        <authorList>
            <person name="Muszewska A."/>
            <person name="Okrasinska A."/>
            <person name="Steczkiewicz K."/>
            <person name="Drgas O."/>
            <person name="Orlowska M."/>
            <person name="Perlinska-Lenart U."/>
            <person name="Aleksandrzak-Piekarczyk T."/>
            <person name="Szatraj K."/>
            <person name="Zielenkiewicz U."/>
            <person name="Pilsyk S."/>
            <person name="Malc E."/>
            <person name="Mieczkowski P."/>
            <person name="Kruszewska J.S."/>
            <person name="Biernat P."/>
            <person name="Pawlowska J."/>
        </authorList>
    </citation>
    <scope>NUCLEOTIDE SEQUENCE</scope>
    <source>
        <strain evidence="1">WA0000017839</strain>
    </source>
</reference>
<dbReference type="OrthoDB" id="2275839at2759"/>
<dbReference type="InterPro" id="IPR009057">
    <property type="entry name" value="Homeodomain-like_sf"/>
</dbReference>
<comment type="caution">
    <text evidence="1">The sequence shown here is derived from an EMBL/GenBank/DDBJ whole genome shotgun (WGS) entry which is preliminary data.</text>
</comment>
<evidence type="ECO:0000313" key="1">
    <source>
        <dbReference type="EMBL" id="KAG2193732.1"/>
    </source>
</evidence>
<gene>
    <name evidence="1" type="ORF">INT47_010413</name>
</gene>
<dbReference type="AlphaFoldDB" id="A0A8H7UTP8"/>
<evidence type="ECO:0008006" key="3">
    <source>
        <dbReference type="Google" id="ProtNLM"/>
    </source>
</evidence>
<proteinExistence type="predicted"/>
<sequence>MPLTETMSNTPMYRIQLDDYTCGLIIGRFQSDQSRADIQVAMSIPRSTIVDCVNRWKETGIEILETRKGKQPKLSERAQRAVVCSCREDLFMPLVAHTEKMKTAGVDIHRQTLIKYATISGFGSYSPAYVPKLTPRHIQRRLTHLGQR</sequence>